<feature type="domain" description="Expansin-like EG45" evidence="3">
    <location>
        <begin position="49"/>
        <end position="153"/>
    </location>
</feature>
<dbReference type="InterPro" id="IPR007118">
    <property type="entry name" value="Expan_Lol_pI"/>
</dbReference>
<dbReference type="SUPFAM" id="SSF50685">
    <property type="entry name" value="Barwin-like endoglucanases"/>
    <property type="match status" value="1"/>
</dbReference>
<dbReference type="PROSITE" id="PS50842">
    <property type="entry name" value="EXPANSIN_EG45"/>
    <property type="match status" value="1"/>
</dbReference>
<dbReference type="Proteomes" id="UP001652660">
    <property type="component" value="Chromosome 8e"/>
</dbReference>
<evidence type="ECO:0000256" key="1">
    <source>
        <dbReference type="RuleBase" id="RU003460"/>
    </source>
</evidence>
<name>A0A6P6U4B7_COFAR</name>
<dbReference type="Gene3D" id="2.60.40.760">
    <property type="entry name" value="Expansin, cellulose-binding-like domain"/>
    <property type="match status" value="1"/>
</dbReference>
<reference evidence="6" key="2">
    <citation type="submission" date="2025-08" db="UniProtKB">
        <authorList>
            <consortium name="RefSeq"/>
        </authorList>
    </citation>
    <scope>IDENTIFICATION</scope>
    <source>
        <tissue evidence="6">Leaves</tissue>
    </source>
</reference>
<dbReference type="OrthoDB" id="5823761at2759"/>
<sequence length="253" mass="27577">MECNMGSSILCKSCLFSSILLLLVAESHSQGIVSRATYYKSSDGFGTPTGACGYGEYGRKINGGRVTGVSKLYRNGAGCGACYQVKCKVPLYCSEDGTTVVVTDHGEGAHIADFVLSQNAFAEMALPDMASKLFSYGVIGVEYNRIPCLYDADLLLKVHETSKYPAYLAVLLLFLPGADDITAFQLWQEESNEWKPMHRAYGAVYDTTNPPLGALTLRFLVTVSADYNYWVQLDNVLPTDWEAGLTYNTGISS</sequence>
<accession>A0A6P6U4B7</accession>
<keyword evidence="5" id="KW-1185">Reference proteome</keyword>
<dbReference type="InterPro" id="IPR036749">
    <property type="entry name" value="Expansin_CBD_sf"/>
</dbReference>
<dbReference type="Pfam" id="PF03330">
    <property type="entry name" value="DPBB_1"/>
    <property type="match status" value="1"/>
</dbReference>
<evidence type="ECO:0000259" key="4">
    <source>
        <dbReference type="PROSITE" id="PS50843"/>
    </source>
</evidence>
<dbReference type="AlphaFoldDB" id="A0A6P6U4B7"/>
<dbReference type="GO" id="GO:0009653">
    <property type="term" value="P:anatomical structure morphogenesis"/>
    <property type="evidence" value="ECO:0007669"/>
    <property type="project" value="UniProtKB-ARBA"/>
</dbReference>
<dbReference type="Gene3D" id="2.40.40.10">
    <property type="entry name" value="RlpA-like domain"/>
    <property type="match status" value="1"/>
</dbReference>
<dbReference type="RefSeq" id="XP_027085470.1">
    <property type="nucleotide sequence ID" value="XM_027229669.2"/>
</dbReference>
<dbReference type="PANTHER" id="PTHR31692:SF2">
    <property type="entry name" value="EXPANSIN-LIKE B1"/>
    <property type="match status" value="1"/>
</dbReference>
<dbReference type="GO" id="GO:0005576">
    <property type="term" value="C:extracellular region"/>
    <property type="evidence" value="ECO:0007669"/>
    <property type="project" value="InterPro"/>
</dbReference>
<dbReference type="InterPro" id="IPR007117">
    <property type="entry name" value="Expansin_CBD"/>
</dbReference>
<keyword evidence="2" id="KW-0732">Signal</keyword>
<dbReference type="Pfam" id="PF01357">
    <property type="entry name" value="Expansin_C"/>
    <property type="match status" value="1"/>
</dbReference>
<organism evidence="5 6">
    <name type="scientific">Coffea arabica</name>
    <name type="common">Arabian coffee</name>
    <dbReference type="NCBI Taxonomy" id="13443"/>
    <lineage>
        <taxon>Eukaryota</taxon>
        <taxon>Viridiplantae</taxon>
        <taxon>Streptophyta</taxon>
        <taxon>Embryophyta</taxon>
        <taxon>Tracheophyta</taxon>
        <taxon>Spermatophyta</taxon>
        <taxon>Magnoliopsida</taxon>
        <taxon>eudicotyledons</taxon>
        <taxon>Gunneridae</taxon>
        <taxon>Pentapetalae</taxon>
        <taxon>asterids</taxon>
        <taxon>lamiids</taxon>
        <taxon>Gentianales</taxon>
        <taxon>Rubiaceae</taxon>
        <taxon>Ixoroideae</taxon>
        <taxon>Gardenieae complex</taxon>
        <taxon>Bertiereae - Coffeeae clade</taxon>
        <taxon>Coffeeae</taxon>
        <taxon>Coffea</taxon>
    </lineage>
</organism>
<evidence type="ECO:0000256" key="2">
    <source>
        <dbReference type="SAM" id="SignalP"/>
    </source>
</evidence>
<evidence type="ECO:0000313" key="5">
    <source>
        <dbReference type="Proteomes" id="UP001652660"/>
    </source>
</evidence>
<comment type="similarity">
    <text evidence="1">Belongs to the expansin family.</text>
</comment>
<dbReference type="SUPFAM" id="SSF49590">
    <property type="entry name" value="PHL pollen allergen"/>
    <property type="match status" value="1"/>
</dbReference>
<dbReference type="PANTHER" id="PTHR31692">
    <property type="entry name" value="EXPANSIN-B3"/>
    <property type="match status" value="1"/>
</dbReference>
<feature type="domain" description="Expansin-like CBD" evidence="4">
    <location>
        <begin position="166"/>
        <end position="249"/>
    </location>
</feature>
<evidence type="ECO:0000259" key="3">
    <source>
        <dbReference type="PROSITE" id="PS50842"/>
    </source>
</evidence>
<dbReference type="InterPro" id="IPR009009">
    <property type="entry name" value="RlpA-like_DPBB"/>
</dbReference>
<gene>
    <name evidence="6" type="primary">LOC113707375</name>
</gene>
<reference evidence="5" key="1">
    <citation type="journal article" date="2025" name="Foods">
        <title>Unveiling the Microbial Signatures of Arabica Coffee Cherries: Insights into Ripeness Specific Diversity, Functional Traits, and Implications for Quality and Safety.</title>
        <authorList>
            <consortium name="RefSeq"/>
            <person name="Tenea G.N."/>
            <person name="Cifuentes V."/>
            <person name="Reyes P."/>
            <person name="Cevallos-Vallejos M."/>
        </authorList>
    </citation>
    <scope>NUCLEOTIDE SEQUENCE [LARGE SCALE GENOMIC DNA]</scope>
</reference>
<dbReference type="GeneID" id="113707375"/>
<feature type="chain" id="PRO_5027610144" evidence="2">
    <location>
        <begin position="30"/>
        <end position="253"/>
    </location>
</feature>
<dbReference type="InterPro" id="IPR036908">
    <property type="entry name" value="RlpA-like_sf"/>
</dbReference>
<proteinExistence type="inferred from homology"/>
<dbReference type="PROSITE" id="PS50843">
    <property type="entry name" value="EXPANSIN_CBD"/>
    <property type="match status" value="1"/>
</dbReference>
<dbReference type="InterPro" id="IPR007112">
    <property type="entry name" value="Expansin/allergen_DPBB_dom"/>
</dbReference>
<feature type="signal peptide" evidence="2">
    <location>
        <begin position="1"/>
        <end position="29"/>
    </location>
</feature>
<protein>
    <submittedName>
        <fullName evidence="6">Expansin-like B1</fullName>
    </submittedName>
</protein>
<evidence type="ECO:0000313" key="6">
    <source>
        <dbReference type="RefSeq" id="XP_027085470.1"/>
    </source>
</evidence>
<dbReference type="PRINTS" id="PR01225">
    <property type="entry name" value="EXPANSNFAMLY"/>
</dbReference>